<keyword evidence="1" id="KW-0812">Transmembrane</keyword>
<reference evidence="2 3" key="1">
    <citation type="submission" date="2019-07" db="EMBL/GenBank/DDBJ databases">
        <title>Whole genome shotgun sequence of Cellulomonas aerilata NBRC 106308.</title>
        <authorList>
            <person name="Hosoyama A."/>
            <person name="Uohara A."/>
            <person name="Ohji S."/>
            <person name="Ichikawa N."/>
        </authorList>
    </citation>
    <scope>NUCLEOTIDE SEQUENCE [LARGE SCALE GENOMIC DNA]</scope>
    <source>
        <strain evidence="2 3">NBRC 106308</strain>
    </source>
</reference>
<keyword evidence="1" id="KW-1133">Transmembrane helix</keyword>
<evidence type="ECO:0000256" key="1">
    <source>
        <dbReference type="SAM" id="Phobius"/>
    </source>
</evidence>
<protein>
    <submittedName>
        <fullName evidence="2">Uncharacterized protein</fullName>
    </submittedName>
</protein>
<gene>
    <name evidence="2" type="ORF">CAE01nite_08550</name>
</gene>
<evidence type="ECO:0000313" key="3">
    <source>
        <dbReference type="Proteomes" id="UP000321181"/>
    </source>
</evidence>
<name>A0A512DA57_9CELL</name>
<dbReference type="EMBL" id="BJYY01000002">
    <property type="protein sequence ID" value="GEO33130.1"/>
    <property type="molecule type" value="Genomic_DNA"/>
</dbReference>
<feature type="transmembrane region" description="Helical" evidence="1">
    <location>
        <begin position="12"/>
        <end position="34"/>
    </location>
</feature>
<dbReference type="AlphaFoldDB" id="A0A512DA57"/>
<organism evidence="2 3">
    <name type="scientific">Cellulomonas aerilata</name>
    <dbReference type="NCBI Taxonomy" id="515326"/>
    <lineage>
        <taxon>Bacteria</taxon>
        <taxon>Bacillati</taxon>
        <taxon>Actinomycetota</taxon>
        <taxon>Actinomycetes</taxon>
        <taxon>Micrococcales</taxon>
        <taxon>Cellulomonadaceae</taxon>
        <taxon>Cellulomonas</taxon>
    </lineage>
</organism>
<evidence type="ECO:0000313" key="2">
    <source>
        <dbReference type="EMBL" id="GEO33130.1"/>
    </source>
</evidence>
<keyword evidence="1" id="KW-0472">Membrane</keyword>
<dbReference type="Proteomes" id="UP000321181">
    <property type="component" value="Unassembled WGS sequence"/>
</dbReference>
<sequence>MARLIDLEVTTMLLFLACWLVLSVVGGVFVGTAIHRADVLESRRSPYGRPIPPRTATGGPGPAAYGPAYPVGAVATFDAWAA</sequence>
<accession>A0A512DA57</accession>
<proteinExistence type="predicted"/>
<comment type="caution">
    <text evidence="2">The sequence shown here is derived from an EMBL/GenBank/DDBJ whole genome shotgun (WGS) entry which is preliminary data.</text>
</comment>
<keyword evidence="3" id="KW-1185">Reference proteome</keyword>